<evidence type="ECO:0000259" key="3">
    <source>
        <dbReference type="PROSITE" id="PS50158"/>
    </source>
</evidence>
<dbReference type="SUPFAM" id="SSF57756">
    <property type="entry name" value="Retrovirus zinc finger-like domains"/>
    <property type="match status" value="1"/>
</dbReference>
<dbReference type="InterPro" id="IPR001878">
    <property type="entry name" value="Znf_CCHC"/>
</dbReference>
<proteinExistence type="predicted"/>
<dbReference type="SMART" id="SM00343">
    <property type="entry name" value="ZnF_C2HC"/>
    <property type="match status" value="1"/>
</dbReference>
<dbReference type="Pfam" id="PF00098">
    <property type="entry name" value="zf-CCHC"/>
    <property type="match status" value="1"/>
</dbReference>
<dbReference type="Gene3D" id="4.10.60.10">
    <property type="entry name" value="Zinc finger, CCHC-type"/>
    <property type="match status" value="1"/>
</dbReference>
<keyword evidence="1" id="KW-0863">Zinc-finger</keyword>
<keyword evidence="1" id="KW-0479">Metal-binding</keyword>
<keyword evidence="1" id="KW-0862">Zinc</keyword>
<dbReference type="InterPro" id="IPR036875">
    <property type="entry name" value="Znf_CCHC_sf"/>
</dbReference>
<evidence type="ECO:0000256" key="2">
    <source>
        <dbReference type="SAM" id="Coils"/>
    </source>
</evidence>
<accession>A0ABQ5I7K2</accession>
<name>A0ABQ5I7K2_9ASTR</name>
<dbReference type="Proteomes" id="UP001151760">
    <property type="component" value="Unassembled WGS sequence"/>
</dbReference>
<keyword evidence="2" id="KW-0175">Coiled coil</keyword>
<reference evidence="4" key="2">
    <citation type="submission" date="2022-01" db="EMBL/GenBank/DDBJ databases">
        <authorList>
            <person name="Yamashiro T."/>
            <person name="Shiraishi A."/>
            <person name="Satake H."/>
            <person name="Nakayama K."/>
        </authorList>
    </citation>
    <scope>NUCLEOTIDE SEQUENCE</scope>
</reference>
<evidence type="ECO:0000256" key="1">
    <source>
        <dbReference type="PROSITE-ProRule" id="PRU00047"/>
    </source>
</evidence>
<evidence type="ECO:0000313" key="4">
    <source>
        <dbReference type="EMBL" id="GJT95711.1"/>
    </source>
</evidence>
<dbReference type="PROSITE" id="PS50158">
    <property type="entry name" value="ZF_CCHC"/>
    <property type="match status" value="1"/>
</dbReference>
<feature type="coiled-coil region" evidence="2">
    <location>
        <begin position="556"/>
        <end position="646"/>
    </location>
</feature>
<organism evidence="4 5">
    <name type="scientific">Tanacetum coccineum</name>
    <dbReference type="NCBI Taxonomy" id="301880"/>
    <lineage>
        <taxon>Eukaryota</taxon>
        <taxon>Viridiplantae</taxon>
        <taxon>Streptophyta</taxon>
        <taxon>Embryophyta</taxon>
        <taxon>Tracheophyta</taxon>
        <taxon>Spermatophyta</taxon>
        <taxon>Magnoliopsida</taxon>
        <taxon>eudicotyledons</taxon>
        <taxon>Gunneridae</taxon>
        <taxon>Pentapetalae</taxon>
        <taxon>asterids</taxon>
        <taxon>campanulids</taxon>
        <taxon>Asterales</taxon>
        <taxon>Asteraceae</taxon>
        <taxon>Asteroideae</taxon>
        <taxon>Anthemideae</taxon>
        <taxon>Anthemidinae</taxon>
        <taxon>Tanacetum</taxon>
    </lineage>
</organism>
<sequence>MSTSKTYQQSFADAGSETRPPMLERGSYIPWVSRFRRYINRKRENRKWLNKALDEGPYQFQMFVPSDSTVPKLQTAEDLQGDALLHYDAEMELMNLILLSIPNEIYNSVDACTTTKEMWKRFVAEPGEALVSVYNRFAQLMNDLERNKMIFPIVTVNTKFLNSLQPEWLKYVTQVRLAKRLTVDSFDDLFDYLQQFEKLVNASREKKLKKSHDPLALVAHTGSSSRNTSSYYVTHPTSVVDYDDEYQQDDVQTNSKDPLASAMLLLARAITQNFSNPTNNRLRTSSNTRNQAIIQGDRVNIQSTDTLAILTLRTSSSGNTSTVQCYNCSGKGHYARNCPKPRVRDSKYFMEQMLLAKQDEAGVILTDEHNDFLFADASRMEEIEELSAKICLMAIIQPANNTSDAGPSYDSAFISEVQSSSINENKEQMYPTHTKIINSTIGDDQIDSNIIFDEPNGHVNSGSVEKDTHVPDLYALEQLARNAYLEAEKQQLFAQKVQQQNTTLTNQLELYKERVRVLENINGDNKYLNEFLEVDRKAKHFNQQAQSQFIRDRDIIRDLEKQRDKLDLAVNDYKQKNKELQMTHLILKRQMSENKDRYHDNILDLEAKLKKNVDLILSNSEIPLNVRDTEDTLDDASKSQQKMKEKMNDPIAVANKQNCWTIDYQQINALYKDFVPQKELSAEQKYFPSSFIPSDKTSNATSSIPASMPSESPLIIQLDKMKICFQTLSELIQNNCKRASIFYTSPKEIQLNDFCQDQVKPIVNELQFYFEFFKKLFQRDIKEMKEVFESTESEPCEIKKQNDCLKDQLVKASLKHEVEISVLLNHKCEDNSLHAELEQVKKNSIEIQECLQAKIKILEKDVQRCQKQSVDFELKLQHAKEKHKCESTLNNKNKNPLDYSWISIMEKLKNENVSLDFTVQSLMKEQDNVKIEYQKLFDSIKKTRSQSQKEMDELIAHVSEKTYAYGAIRAENQNLLRMNDASSVRRPTNRDLHVKDSVLANFKNSAKKVAVYVRKN</sequence>
<comment type="caution">
    <text evidence="4">The sequence shown here is derived from an EMBL/GenBank/DDBJ whole genome shotgun (WGS) entry which is preliminary data.</text>
</comment>
<evidence type="ECO:0000313" key="5">
    <source>
        <dbReference type="Proteomes" id="UP001151760"/>
    </source>
</evidence>
<feature type="domain" description="CCHC-type" evidence="3">
    <location>
        <begin position="325"/>
        <end position="340"/>
    </location>
</feature>
<reference evidence="4" key="1">
    <citation type="journal article" date="2022" name="Int. J. Mol. Sci.">
        <title>Draft Genome of Tanacetum Coccineum: Genomic Comparison of Closely Related Tanacetum-Family Plants.</title>
        <authorList>
            <person name="Yamashiro T."/>
            <person name="Shiraishi A."/>
            <person name="Nakayama K."/>
            <person name="Satake H."/>
        </authorList>
    </citation>
    <scope>NUCLEOTIDE SEQUENCE</scope>
</reference>
<keyword evidence="5" id="KW-1185">Reference proteome</keyword>
<protein>
    <submittedName>
        <fullName evidence="4">Retrovirus-related pol polyprotein from transposon TNT 1-94</fullName>
    </submittedName>
</protein>
<gene>
    <name evidence="4" type="ORF">Tco_1091229</name>
</gene>
<dbReference type="EMBL" id="BQNB010020415">
    <property type="protein sequence ID" value="GJT95711.1"/>
    <property type="molecule type" value="Genomic_DNA"/>
</dbReference>
<feature type="coiled-coil region" evidence="2">
    <location>
        <begin position="494"/>
        <end position="521"/>
    </location>
</feature>